<dbReference type="GO" id="GO:0005385">
    <property type="term" value="F:zinc ion transmembrane transporter activity"/>
    <property type="evidence" value="ECO:0007669"/>
    <property type="project" value="TreeGrafter"/>
</dbReference>
<dbReference type="InterPro" id="IPR058533">
    <property type="entry name" value="Cation_efflux_TM"/>
</dbReference>
<dbReference type="OrthoDB" id="9809646at2"/>
<dbReference type="Proteomes" id="UP000318453">
    <property type="component" value="Chromosome"/>
</dbReference>
<keyword evidence="7 8" id="KW-0472">Membrane</keyword>
<keyword evidence="3" id="KW-0813">Transport</keyword>
<evidence type="ECO:0000256" key="2">
    <source>
        <dbReference type="ARBA" id="ARBA00008873"/>
    </source>
</evidence>
<feature type="transmembrane region" description="Helical" evidence="8">
    <location>
        <begin position="183"/>
        <end position="202"/>
    </location>
</feature>
<evidence type="ECO:0000259" key="9">
    <source>
        <dbReference type="Pfam" id="PF01545"/>
    </source>
</evidence>
<evidence type="ECO:0000256" key="8">
    <source>
        <dbReference type="SAM" id="Phobius"/>
    </source>
</evidence>
<evidence type="ECO:0000256" key="6">
    <source>
        <dbReference type="ARBA" id="ARBA00023065"/>
    </source>
</evidence>
<dbReference type="PANTHER" id="PTHR11562">
    <property type="entry name" value="CATION EFFLUX PROTEIN/ ZINC TRANSPORTER"/>
    <property type="match status" value="1"/>
</dbReference>
<dbReference type="InterPro" id="IPR027469">
    <property type="entry name" value="Cation_efflux_TMD_sf"/>
</dbReference>
<proteinExistence type="inferred from homology"/>
<dbReference type="SUPFAM" id="SSF161111">
    <property type="entry name" value="Cation efflux protein transmembrane domain-like"/>
    <property type="match status" value="1"/>
</dbReference>
<dbReference type="AlphaFoldDB" id="A0A5B8NLA1"/>
<protein>
    <submittedName>
        <fullName evidence="11">Cation transporter</fullName>
    </submittedName>
</protein>
<sequence>MFNSCPYCQSPHTIPKTSNYIFMLGALLNIGFVVVEVFFGLTSHSLALLADAGHNASDVLGLLLAWGAQWLSQRPATEKYTYGFRRASILAALANAVVLLLVMGGITIEAIERLIHPSLIAVETTIAVAAVGIIINGGTAALFARGNQNDLNVRGVFWHVTADALISLKVVLVGLLITQTNWMWLDPFVSLVIALIIIYNTVKLLKQSLDFALDAVPPSIEIEQVKTFLQDISGVTEVNDLHIWPLSTTETALSVRLTLPEGHPGDDFLRETSQKLKEEFAIDRATIQIEIEETPTIYSLANSRTCYVSRNMKWNCVCYK</sequence>
<accession>A0A5B8NLA1</accession>
<dbReference type="InterPro" id="IPR050681">
    <property type="entry name" value="CDF/SLC30A"/>
</dbReference>
<comment type="similarity">
    <text evidence="2">Belongs to the cation diffusion facilitator (CDF) transporter (TC 2.A.4) family. SLC30A subfamily.</text>
</comment>
<keyword evidence="6" id="KW-0406">Ion transport</keyword>
<keyword evidence="12" id="KW-1185">Reference proteome</keyword>
<name>A0A5B8NLA1_9CHRO</name>
<evidence type="ECO:0000256" key="4">
    <source>
        <dbReference type="ARBA" id="ARBA00022692"/>
    </source>
</evidence>
<feature type="transmembrane region" description="Helical" evidence="8">
    <location>
        <begin position="20"/>
        <end position="41"/>
    </location>
</feature>
<keyword evidence="5 8" id="KW-1133">Transmembrane helix</keyword>
<organism evidence="11 12">
    <name type="scientific">Euhalothece natronophila Z-M001</name>
    <dbReference type="NCBI Taxonomy" id="522448"/>
    <lineage>
        <taxon>Bacteria</taxon>
        <taxon>Bacillati</taxon>
        <taxon>Cyanobacteriota</taxon>
        <taxon>Cyanophyceae</taxon>
        <taxon>Oscillatoriophycideae</taxon>
        <taxon>Chroococcales</taxon>
        <taxon>Halothecacae</taxon>
        <taxon>Halothece cluster</taxon>
        <taxon>Euhalothece</taxon>
    </lineage>
</organism>
<dbReference type="GO" id="GO:0005886">
    <property type="term" value="C:plasma membrane"/>
    <property type="evidence" value="ECO:0007669"/>
    <property type="project" value="TreeGrafter"/>
</dbReference>
<gene>
    <name evidence="11" type="ORF">FRE64_07330</name>
</gene>
<dbReference type="KEGG" id="enn:FRE64_07330"/>
<evidence type="ECO:0000256" key="5">
    <source>
        <dbReference type="ARBA" id="ARBA00022989"/>
    </source>
</evidence>
<keyword evidence="4 8" id="KW-0812">Transmembrane</keyword>
<feature type="domain" description="Cation efflux protein transmembrane" evidence="9">
    <location>
        <begin position="24"/>
        <end position="209"/>
    </location>
</feature>
<dbReference type="Gene3D" id="1.20.1510.10">
    <property type="entry name" value="Cation efflux protein transmembrane domain"/>
    <property type="match status" value="1"/>
</dbReference>
<evidence type="ECO:0000313" key="12">
    <source>
        <dbReference type="Proteomes" id="UP000318453"/>
    </source>
</evidence>
<dbReference type="Pfam" id="PF01545">
    <property type="entry name" value="Cation_efflux"/>
    <property type="match status" value="1"/>
</dbReference>
<dbReference type="Pfam" id="PF16916">
    <property type="entry name" value="ZT_dimer"/>
    <property type="match status" value="1"/>
</dbReference>
<evidence type="ECO:0000256" key="1">
    <source>
        <dbReference type="ARBA" id="ARBA00004141"/>
    </source>
</evidence>
<comment type="subcellular location">
    <subcellularLocation>
        <location evidence="1">Membrane</location>
        <topology evidence="1">Multi-pass membrane protein</topology>
    </subcellularLocation>
</comment>
<feature type="transmembrane region" description="Helical" evidence="8">
    <location>
        <begin position="89"/>
        <end position="108"/>
    </location>
</feature>
<dbReference type="InterPro" id="IPR036837">
    <property type="entry name" value="Cation_efflux_CTD_sf"/>
</dbReference>
<reference evidence="11" key="1">
    <citation type="submission" date="2019-08" db="EMBL/GenBank/DDBJ databases">
        <title>Carotenoids and Carotenoid Binding Proteins in the Halophilic Cyanobacterium Euhalothece sp. ZM00.</title>
        <authorList>
            <person name="Cho S.M."/>
            <person name="Song J.Y."/>
            <person name="Park Y.-I."/>
        </authorList>
    </citation>
    <scope>NUCLEOTIDE SEQUENCE [LARGE SCALE GENOMIC DNA]</scope>
    <source>
        <strain evidence="11">Z-M001</strain>
    </source>
</reference>
<dbReference type="SUPFAM" id="SSF160240">
    <property type="entry name" value="Cation efflux protein cytoplasmic domain-like"/>
    <property type="match status" value="1"/>
</dbReference>
<dbReference type="InterPro" id="IPR002524">
    <property type="entry name" value="Cation_efflux"/>
</dbReference>
<feature type="domain" description="Cation efflux protein cytoplasmic" evidence="10">
    <location>
        <begin position="217"/>
        <end position="290"/>
    </location>
</feature>
<dbReference type="InterPro" id="IPR027470">
    <property type="entry name" value="Cation_efflux_CTD"/>
</dbReference>
<dbReference type="RefSeq" id="WP_146295365.1">
    <property type="nucleotide sequence ID" value="NZ_CP042326.1"/>
</dbReference>
<feature type="transmembrane region" description="Helical" evidence="8">
    <location>
        <begin position="120"/>
        <end position="144"/>
    </location>
</feature>
<feature type="transmembrane region" description="Helical" evidence="8">
    <location>
        <begin position="156"/>
        <end position="177"/>
    </location>
</feature>
<evidence type="ECO:0000313" key="11">
    <source>
        <dbReference type="EMBL" id="QDZ39768.1"/>
    </source>
</evidence>
<dbReference type="EMBL" id="CP042326">
    <property type="protein sequence ID" value="QDZ39768.1"/>
    <property type="molecule type" value="Genomic_DNA"/>
</dbReference>
<dbReference type="NCBIfam" id="TIGR01297">
    <property type="entry name" value="CDF"/>
    <property type="match status" value="1"/>
</dbReference>
<dbReference type="PANTHER" id="PTHR11562:SF17">
    <property type="entry name" value="RE54080P-RELATED"/>
    <property type="match status" value="1"/>
</dbReference>
<evidence type="ECO:0000256" key="3">
    <source>
        <dbReference type="ARBA" id="ARBA00022448"/>
    </source>
</evidence>
<evidence type="ECO:0000259" key="10">
    <source>
        <dbReference type="Pfam" id="PF16916"/>
    </source>
</evidence>
<evidence type="ECO:0000256" key="7">
    <source>
        <dbReference type="ARBA" id="ARBA00023136"/>
    </source>
</evidence>